<dbReference type="Pfam" id="PF00823">
    <property type="entry name" value="PPE"/>
    <property type="match status" value="1"/>
</dbReference>
<evidence type="ECO:0000256" key="1">
    <source>
        <dbReference type="ARBA" id="ARBA00010652"/>
    </source>
</evidence>
<dbReference type="RefSeq" id="WP_155921844.1">
    <property type="nucleotide sequence ID" value="NZ_MF600313.1"/>
</dbReference>
<comment type="similarity">
    <text evidence="1">Belongs to the mycobacterial PPE family.</text>
</comment>
<evidence type="ECO:0000313" key="4">
    <source>
        <dbReference type="EMBL" id="AVN58375.1"/>
    </source>
</evidence>
<sequence length="417" mass="40781">MPVEPWGGYPPELNAGRYLGTGPEGWLANATTWLSFAAMVEEAAAIWVAEAATMEANWQGTAPASMMAAVGQLTEWFAEALTVAIANAGACTAVAVAYGAGMDAMIPQLAVNANRASELIAEATNFLEINRPTISILQTQYAEFWGQNAATMLTYDQAVTTATIPKPLRPPPMLTSLPSAVNQIADAAAKSATQAAVGAATNSAMQSTQGATQGTSAAAEAPSSMTSSMGGMMGQVGQFASMPTQALGQLGSVGQLASPAQSLMGPLTGLLGNMSGNVSGADGAGVGTTGPAVFDGAAVSGGGGADIGGGGVGPVGFGGGLGGSMMSPGAYMGASGPAVRSQPVFNGVAAQQSELAVEPGIGGAPGGGGGLYGGGTAPAAAHAPAAASAKRARGSIPAIPIQATLTAESKESEELFA</sequence>
<feature type="region of interest" description="Disordered" evidence="2">
    <location>
        <begin position="207"/>
        <end position="229"/>
    </location>
</feature>
<dbReference type="EMBL" id="MF600313">
    <property type="protein sequence ID" value="AVN58375.1"/>
    <property type="molecule type" value="Genomic_DNA"/>
</dbReference>
<dbReference type="InterPro" id="IPR038332">
    <property type="entry name" value="PPE_sf"/>
</dbReference>
<evidence type="ECO:0000256" key="2">
    <source>
        <dbReference type="SAM" id="MobiDB-lite"/>
    </source>
</evidence>
<protein>
    <submittedName>
        <fullName evidence="5">Putative PPE family protein PPE20</fullName>
    </submittedName>
</protein>
<keyword evidence="5" id="KW-0614">Plasmid</keyword>
<evidence type="ECO:0000313" key="5">
    <source>
        <dbReference type="EMBL" id="AVN58377.1"/>
    </source>
</evidence>
<dbReference type="AlphaFoldDB" id="A0A343VR53"/>
<dbReference type="SUPFAM" id="SSF140459">
    <property type="entry name" value="PE/PPE dimer-like"/>
    <property type="match status" value="1"/>
</dbReference>
<geneLocation type="plasmid" evidence="5">
    <name>pCBMA213_1</name>
</geneLocation>
<accession>A0A343VR53</accession>
<organism evidence="5">
    <name type="scientific">Mycolicibacterium sp. CBMA 213</name>
    <dbReference type="NCBI Taxonomy" id="1968788"/>
    <lineage>
        <taxon>Bacteria</taxon>
        <taxon>Bacillati</taxon>
        <taxon>Actinomycetota</taxon>
        <taxon>Actinomycetes</taxon>
        <taxon>Mycobacteriales</taxon>
        <taxon>Mycobacteriaceae</taxon>
        <taxon>Mycolicibacterium</taxon>
    </lineage>
</organism>
<reference evidence="5" key="1">
    <citation type="journal article" date="2018" name="Front. Microbiol.">
        <title>Beyond the Limits: tRNA Array Units in Mycobacterium Genomes.</title>
        <authorList>
            <person name="Morgado S.M."/>
            <person name="Vicente A.C."/>
        </authorList>
    </citation>
    <scope>NUCLEOTIDE SEQUENCE</scope>
    <source>
        <strain evidence="5">CBMA 213</strain>
        <plasmid evidence="5">pCBMA213_1</plasmid>
    </source>
</reference>
<proteinExistence type="inferred from homology"/>
<feature type="domain" description="PPE" evidence="3">
    <location>
        <begin position="6"/>
        <end position="162"/>
    </location>
</feature>
<dbReference type="InterPro" id="IPR000030">
    <property type="entry name" value="PPE_dom"/>
</dbReference>
<evidence type="ECO:0000259" key="3">
    <source>
        <dbReference type="Pfam" id="PF00823"/>
    </source>
</evidence>
<dbReference type="EMBL" id="MF600313">
    <property type="protein sequence ID" value="AVN58377.1"/>
    <property type="molecule type" value="Genomic_DNA"/>
</dbReference>
<gene>
    <name evidence="4" type="ORF">B5P44_p00080</name>
    <name evidence="5" type="ORF">B5P44_p00082</name>
</gene>
<dbReference type="Gene3D" id="1.20.1260.20">
    <property type="entry name" value="PPE superfamily"/>
    <property type="match status" value="1"/>
</dbReference>
<name>A0A343VR53_9MYCO</name>